<evidence type="ECO:0000256" key="3">
    <source>
        <dbReference type="ARBA" id="ARBA00022777"/>
    </source>
</evidence>
<dbReference type="InterPro" id="IPR002139">
    <property type="entry name" value="Ribo/fructo_kinase"/>
</dbReference>
<evidence type="ECO:0000256" key="2">
    <source>
        <dbReference type="ARBA" id="ARBA00022679"/>
    </source>
</evidence>
<dbReference type="Proteomes" id="UP000886865">
    <property type="component" value="Unassembled WGS sequence"/>
</dbReference>
<evidence type="ECO:0000259" key="4">
    <source>
        <dbReference type="Pfam" id="PF00294"/>
    </source>
</evidence>
<evidence type="ECO:0000256" key="1">
    <source>
        <dbReference type="ARBA" id="ARBA00010688"/>
    </source>
</evidence>
<sequence length="350" mass="38296">MYDVITIGSATLDVFVESDSANIVSVNSLKKKTEFMSFPYGAKVEIDGFSRNIGGGGVNTAANFANLGLKTSTIVKLGNDEVAPVIKSKMEHDGVDTSNIITSKDYLSGFSIILVSFQGDRTVLAHRGANSKISEDEINFDVFKNTKWIYVAPLAGDTNKLLDKIADFAAKNNINLAINAGSTAIKKGEAYFNNILKTAKIVVMNKEEASMLTKIQVRPDTKDEKFSDKEIHPDVITMLKKLHCKQDSLAVITDGKYGVYCYDGKDFYHAPEFSAKVVSTLGAGDAFSSTLVATIHKYGYDIEKALAYASVNAAAVIEKFGAQEGFATFEQIEKRLLEHKEYKVKKVQCD</sequence>
<name>A0A9D1FIY2_9BACT</name>
<dbReference type="PRINTS" id="PR00990">
    <property type="entry name" value="RIBOKINASE"/>
</dbReference>
<dbReference type="SUPFAM" id="SSF53613">
    <property type="entry name" value="Ribokinase-like"/>
    <property type="match status" value="1"/>
</dbReference>
<dbReference type="InterPro" id="IPR029056">
    <property type="entry name" value="Ribokinase-like"/>
</dbReference>
<dbReference type="PANTHER" id="PTHR10584:SF166">
    <property type="entry name" value="RIBOKINASE"/>
    <property type="match status" value="1"/>
</dbReference>
<dbReference type="GO" id="GO:0006796">
    <property type="term" value="P:phosphate-containing compound metabolic process"/>
    <property type="evidence" value="ECO:0007669"/>
    <property type="project" value="UniProtKB-ARBA"/>
</dbReference>
<keyword evidence="3 5" id="KW-0418">Kinase</keyword>
<dbReference type="PROSITE" id="PS00583">
    <property type="entry name" value="PFKB_KINASES_1"/>
    <property type="match status" value="1"/>
</dbReference>
<evidence type="ECO:0000313" key="5">
    <source>
        <dbReference type="EMBL" id="HIS74569.1"/>
    </source>
</evidence>
<protein>
    <submittedName>
        <fullName evidence="5">Carbohydrate kinase family protein</fullName>
    </submittedName>
</protein>
<dbReference type="InterPro" id="IPR011611">
    <property type="entry name" value="PfkB_dom"/>
</dbReference>
<reference evidence="5" key="1">
    <citation type="submission" date="2020-10" db="EMBL/GenBank/DDBJ databases">
        <authorList>
            <person name="Gilroy R."/>
        </authorList>
    </citation>
    <scope>NUCLEOTIDE SEQUENCE</scope>
    <source>
        <strain evidence="5">CHK152-2871</strain>
    </source>
</reference>
<feature type="domain" description="Carbohydrate kinase PfkB" evidence="4">
    <location>
        <begin position="36"/>
        <end position="325"/>
    </location>
</feature>
<proteinExistence type="inferred from homology"/>
<comment type="caution">
    <text evidence="5">The sequence shown here is derived from an EMBL/GenBank/DDBJ whole genome shotgun (WGS) entry which is preliminary data.</text>
</comment>
<dbReference type="Gene3D" id="3.40.1190.20">
    <property type="match status" value="1"/>
</dbReference>
<dbReference type="InterPro" id="IPR002173">
    <property type="entry name" value="Carboh/pur_kinase_PfkB_CS"/>
</dbReference>
<dbReference type="PANTHER" id="PTHR10584">
    <property type="entry name" value="SUGAR KINASE"/>
    <property type="match status" value="1"/>
</dbReference>
<evidence type="ECO:0000313" key="6">
    <source>
        <dbReference type="Proteomes" id="UP000886865"/>
    </source>
</evidence>
<comment type="similarity">
    <text evidence="1">Belongs to the carbohydrate kinase PfkB family.</text>
</comment>
<dbReference type="GO" id="GO:0016301">
    <property type="term" value="F:kinase activity"/>
    <property type="evidence" value="ECO:0007669"/>
    <property type="project" value="UniProtKB-KW"/>
</dbReference>
<dbReference type="EMBL" id="DVJQ01000049">
    <property type="protein sequence ID" value="HIS74569.1"/>
    <property type="molecule type" value="Genomic_DNA"/>
</dbReference>
<reference evidence="5" key="2">
    <citation type="journal article" date="2021" name="PeerJ">
        <title>Extensive microbial diversity within the chicken gut microbiome revealed by metagenomics and culture.</title>
        <authorList>
            <person name="Gilroy R."/>
            <person name="Ravi A."/>
            <person name="Getino M."/>
            <person name="Pursley I."/>
            <person name="Horton D.L."/>
            <person name="Alikhan N.F."/>
            <person name="Baker D."/>
            <person name="Gharbi K."/>
            <person name="Hall N."/>
            <person name="Watson M."/>
            <person name="Adriaenssens E.M."/>
            <person name="Foster-Nyarko E."/>
            <person name="Jarju S."/>
            <person name="Secka A."/>
            <person name="Antonio M."/>
            <person name="Oren A."/>
            <person name="Chaudhuri R.R."/>
            <person name="La Ragione R."/>
            <person name="Hildebrand F."/>
            <person name="Pallen M.J."/>
        </authorList>
    </citation>
    <scope>NUCLEOTIDE SEQUENCE</scope>
    <source>
        <strain evidence="5">CHK152-2871</strain>
    </source>
</reference>
<dbReference type="Pfam" id="PF00294">
    <property type="entry name" value="PfkB"/>
    <property type="match status" value="1"/>
</dbReference>
<accession>A0A9D1FIY2</accession>
<gene>
    <name evidence="5" type="ORF">IAA86_06080</name>
</gene>
<organism evidence="5 6">
    <name type="scientific">Candidatus Galligastranaerophilus intestinavium</name>
    <dbReference type="NCBI Taxonomy" id="2840836"/>
    <lineage>
        <taxon>Bacteria</taxon>
        <taxon>Candidatus Galligastranaerophilus</taxon>
    </lineage>
</organism>
<keyword evidence="2" id="KW-0808">Transferase</keyword>
<dbReference type="AlphaFoldDB" id="A0A9D1FIY2"/>